<comment type="caution">
    <text evidence="2">The sequence shown here is derived from an EMBL/GenBank/DDBJ whole genome shotgun (WGS) entry which is preliminary data.</text>
</comment>
<sequence length="418" mass="49155">MTKILKILFLIQRTHSLISTVDFMELFESFKEQLSKATPVVYFHDTKEKKEKIVLKFYETSLIYVETNPECNKITKADIFSLSKSFEIDFDKLNGSLAKCLKNISGDIVLDLRLYEDFIKANNKKDIDYIGKDIDYIGKDIDYIAKFETLRTRFQDLISDKNVSTLFSFSREAKGLSVPFFVKENDIVVWYNIRLDQNQKIRDIVFDSTALTKEIDNIYKDIKKFKGLLRSIVFETSRGTLYNKIILILMKDQNIKNYLEKKKSSLFLKKLHSDEVEALKDPTLLKKYKKVLSASSALKEDKKMAGFCIQILQEIFKKQEFSAIILNLLRTEKFKNILKSNLEVISDIKLSIFSTMIQDFNKVLFGDKENMFDEKVKEENQQYFLEVLENIKKDHNKYNSWDNASYHNLKNLLKKHFE</sequence>
<accession>A0A9P6GZ41</accession>
<evidence type="ECO:0000256" key="1">
    <source>
        <dbReference type="SAM" id="SignalP"/>
    </source>
</evidence>
<feature type="chain" id="PRO_5040337927" evidence="1">
    <location>
        <begin position="17"/>
        <end position="418"/>
    </location>
</feature>
<name>A0A9P6GZ41_9MICR</name>
<dbReference type="AlphaFoldDB" id="A0A9P6GZ41"/>
<gene>
    <name evidence="2" type="ORF">NGRA_1354</name>
</gene>
<organism evidence="2 3">
    <name type="scientific">Nosema granulosis</name>
    <dbReference type="NCBI Taxonomy" id="83296"/>
    <lineage>
        <taxon>Eukaryota</taxon>
        <taxon>Fungi</taxon>
        <taxon>Fungi incertae sedis</taxon>
        <taxon>Microsporidia</taxon>
        <taxon>Nosematidae</taxon>
        <taxon>Nosema</taxon>
    </lineage>
</organism>
<dbReference type="EMBL" id="SBJO01000082">
    <property type="protein sequence ID" value="KAF9763314.1"/>
    <property type="molecule type" value="Genomic_DNA"/>
</dbReference>
<evidence type="ECO:0000313" key="2">
    <source>
        <dbReference type="EMBL" id="KAF9763314.1"/>
    </source>
</evidence>
<feature type="signal peptide" evidence="1">
    <location>
        <begin position="1"/>
        <end position="16"/>
    </location>
</feature>
<evidence type="ECO:0000313" key="3">
    <source>
        <dbReference type="Proteomes" id="UP000740883"/>
    </source>
</evidence>
<dbReference type="Proteomes" id="UP000740883">
    <property type="component" value="Unassembled WGS sequence"/>
</dbReference>
<keyword evidence="3" id="KW-1185">Reference proteome</keyword>
<keyword evidence="1" id="KW-0732">Signal</keyword>
<reference evidence="2 3" key="1">
    <citation type="journal article" date="2020" name="Genome Biol. Evol.">
        <title>Comparative genomics of strictly vertically transmitted, feminizing microsporidia endosymbionts of amphipod crustaceans.</title>
        <authorList>
            <person name="Cormier A."/>
            <person name="Chebbi M.A."/>
            <person name="Giraud I."/>
            <person name="Wattier R."/>
            <person name="Teixeira M."/>
            <person name="Gilbert C."/>
            <person name="Rigaud T."/>
            <person name="Cordaux R."/>
        </authorList>
    </citation>
    <scope>NUCLEOTIDE SEQUENCE [LARGE SCALE GENOMIC DNA]</scope>
    <source>
        <strain evidence="2 3">Ou3-Ou53</strain>
    </source>
</reference>
<proteinExistence type="predicted"/>
<protein>
    <submittedName>
        <fullName evidence="2">Uncharacterized protein</fullName>
    </submittedName>
</protein>